<dbReference type="EMBL" id="KN825453">
    <property type="protein sequence ID" value="KIK90916.1"/>
    <property type="molecule type" value="Genomic_DNA"/>
</dbReference>
<reference evidence="2" key="2">
    <citation type="submission" date="2015-01" db="EMBL/GenBank/DDBJ databases">
        <title>Evolutionary Origins and Diversification of the Mycorrhizal Mutualists.</title>
        <authorList>
            <consortium name="DOE Joint Genome Institute"/>
            <consortium name="Mycorrhizal Genomics Consortium"/>
            <person name="Kohler A."/>
            <person name="Kuo A."/>
            <person name="Nagy L.G."/>
            <person name="Floudas D."/>
            <person name="Copeland A."/>
            <person name="Barry K.W."/>
            <person name="Cichocki N."/>
            <person name="Veneault-Fourrey C."/>
            <person name="LaButti K."/>
            <person name="Lindquist E.A."/>
            <person name="Lipzen A."/>
            <person name="Lundell T."/>
            <person name="Morin E."/>
            <person name="Murat C."/>
            <person name="Riley R."/>
            <person name="Ohm R."/>
            <person name="Sun H."/>
            <person name="Tunlid A."/>
            <person name="Henrissat B."/>
            <person name="Grigoriev I.V."/>
            <person name="Hibbett D.S."/>
            <person name="Martin F."/>
        </authorList>
    </citation>
    <scope>NUCLEOTIDE SEQUENCE [LARGE SCALE GENOMIC DNA]</scope>
    <source>
        <strain evidence="2">Ve08.2h10</strain>
    </source>
</reference>
<gene>
    <name evidence="1" type="ORF">PAXRUDRAFT_831262</name>
</gene>
<evidence type="ECO:0000313" key="2">
    <source>
        <dbReference type="Proteomes" id="UP000054538"/>
    </source>
</evidence>
<organism evidence="1 2">
    <name type="scientific">Paxillus rubicundulus Ve08.2h10</name>
    <dbReference type="NCBI Taxonomy" id="930991"/>
    <lineage>
        <taxon>Eukaryota</taxon>
        <taxon>Fungi</taxon>
        <taxon>Dikarya</taxon>
        <taxon>Basidiomycota</taxon>
        <taxon>Agaricomycotina</taxon>
        <taxon>Agaricomycetes</taxon>
        <taxon>Agaricomycetidae</taxon>
        <taxon>Boletales</taxon>
        <taxon>Paxilineae</taxon>
        <taxon>Paxillaceae</taxon>
        <taxon>Paxillus</taxon>
    </lineage>
</organism>
<dbReference type="AlphaFoldDB" id="A0A0D0DSA7"/>
<dbReference type="HOGENOM" id="CLU_2159227_0_0_1"/>
<sequence length="111" mass="12737">MHSATKQVIVARLTEVVRSHAVKVWILSFVASPRSERVLEVLNRLSQVFVKFVGRLIRKGISRDENDYTLFDGLRQSSSWTVQKLDIYLSSLYKPVANCNFLSRHSLGCRL</sequence>
<keyword evidence="2" id="KW-1185">Reference proteome</keyword>
<name>A0A0D0DSA7_9AGAM</name>
<dbReference type="InParanoid" id="A0A0D0DSA7"/>
<dbReference type="Proteomes" id="UP000054538">
    <property type="component" value="Unassembled WGS sequence"/>
</dbReference>
<accession>A0A0D0DSA7</accession>
<proteinExistence type="predicted"/>
<evidence type="ECO:0000313" key="1">
    <source>
        <dbReference type="EMBL" id="KIK90916.1"/>
    </source>
</evidence>
<protein>
    <submittedName>
        <fullName evidence="1">Uncharacterized protein</fullName>
    </submittedName>
</protein>
<reference evidence="1 2" key="1">
    <citation type="submission" date="2014-04" db="EMBL/GenBank/DDBJ databases">
        <authorList>
            <consortium name="DOE Joint Genome Institute"/>
            <person name="Kuo A."/>
            <person name="Kohler A."/>
            <person name="Jargeat P."/>
            <person name="Nagy L.G."/>
            <person name="Floudas D."/>
            <person name="Copeland A."/>
            <person name="Barry K.W."/>
            <person name="Cichocki N."/>
            <person name="Veneault-Fourrey C."/>
            <person name="LaButti K."/>
            <person name="Lindquist E.A."/>
            <person name="Lipzen A."/>
            <person name="Lundell T."/>
            <person name="Morin E."/>
            <person name="Murat C."/>
            <person name="Sun H."/>
            <person name="Tunlid A."/>
            <person name="Henrissat B."/>
            <person name="Grigoriev I.V."/>
            <person name="Hibbett D.S."/>
            <person name="Martin F."/>
            <person name="Nordberg H.P."/>
            <person name="Cantor M.N."/>
            <person name="Hua S.X."/>
        </authorList>
    </citation>
    <scope>NUCLEOTIDE SEQUENCE [LARGE SCALE GENOMIC DNA]</scope>
    <source>
        <strain evidence="1 2">Ve08.2h10</strain>
    </source>
</reference>